<dbReference type="Proteomes" id="UP000752814">
    <property type="component" value="Unassembled WGS sequence"/>
</dbReference>
<dbReference type="PANTHER" id="PTHR10000">
    <property type="entry name" value="PHOSPHOSERINE PHOSPHATASE"/>
    <property type="match status" value="1"/>
</dbReference>
<protein>
    <recommendedName>
        <fullName evidence="5 6">Phosphoglycolate phosphatase</fullName>
        <shortName evidence="5">PGP</shortName>
        <shortName evidence="5">PGPase</shortName>
        <ecNumber evidence="5 6">3.1.3.18</ecNumber>
    </recommendedName>
</protein>
<dbReference type="InterPro" id="IPR006382">
    <property type="entry name" value="PGPase"/>
</dbReference>
<dbReference type="Gene3D" id="3.40.50.1000">
    <property type="entry name" value="HAD superfamily/HAD-like"/>
    <property type="match status" value="1"/>
</dbReference>
<evidence type="ECO:0000313" key="8">
    <source>
        <dbReference type="Proteomes" id="UP000752814"/>
    </source>
</evidence>
<dbReference type="Gene3D" id="3.90.1070.10">
    <property type="match status" value="1"/>
</dbReference>
<dbReference type="PANTHER" id="PTHR10000:SF8">
    <property type="entry name" value="HAD SUPERFAMILY HYDROLASE-LIKE, TYPE 3"/>
    <property type="match status" value="1"/>
</dbReference>
<organism evidence="7 8">
    <name type="scientific">Candidatus Methanomassiliicoccus intestinalis</name>
    <dbReference type="NCBI Taxonomy" id="1406512"/>
    <lineage>
        <taxon>Archaea</taxon>
        <taxon>Methanobacteriati</taxon>
        <taxon>Thermoplasmatota</taxon>
        <taxon>Thermoplasmata</taxon>
        <taxon>Methanomassiliicoccales</taxon>
        <taxon>Methanomassiliicoccaceae</taxon>
        <taxon>Methanomassiliicoccus</taxon>
    </lineage>
</organism>
<evidence type="ECO:0000256" key="2">
    <source>
        <dbReference type="ARBA" id="ARBA00022801"/>
    </source>
</evidence>
<evidence type="ECO:0000256" key="4">
    <source>
        <dbReference type="ARBA" id="ARBA00023277"/>
    </source>
</evidence>
<dbReference type="GO" id="GO:0000287">
    <property type="term" value="F:magnesium ion binding"/>
    <property type="evidence" value="ECO:0007669"/>
    <property type="project" value="InterPro"/>
</dbReference>
<feature type="binding site" evidence="5">
    <location>
        <position position="177"/>
    </location>
    <ligand>
        <name>Mg(2+)</name>
        <dbReference type="ChEBI" id="CHEBI:18420"/>
    </ligand>
</feature>
<dbReference type="SUPFAM" id="SSF56784">
    <property type="entry name" value="HAD-like"/>
    <property type="match status" value="1"/>
</dbReference>
<name>A0A8J8PH41_9ARCH</name>
<evidence type="ECO:0000313" key="7">
    <source>
        <dbReference type="EMBL" id="TQS84133.1"/>
    </source>
</evidence>
<comment type="catalytic activity">
    <reaction evidence="5">
        <text>2-phosphoglycolate + H2O = glycolate + phosphate</text>
        <dbReference type="Rhea" id="RHEA:14369"/>
        <dbReference type="ChEBI" id="CHEBI:15377"/>
        <dbReference type="ChEBI" id="CHEBI:29805"/>
        <dbReference type="ChEBI" id="CHEBI:43474"/>
        <dbReference type="ChEBI" id="CHEBI:58033"/>
        <dbReference type="EC" id="3.1.3.18"/>
    </reaction>
</comment>
<dbReference type="RefSeq" id="WP_400194922.1">
    <property type="nucleotide sequence ID" value="NZ_CAYAYE010000028.1"/>
</dbReference>
<dbReference type="CDD" id="cd07514">
    <property type="entry name" value="HAD_Pase"/>
    <property type="match status" value="1"/>
</dbReference>
<dbReference type="EC" id="3.1.3.18" evidence="5 6"/>
<feature type="binding site" evidence="5">
    <location>
        <position position="15"/>
    </location>
    <ligand>
        <name>Mg(2+)</name>
        <dbReference type="ChEBI" id="CHEBI:18420"/>
    </ligand>
</feature>
<dbReference type="InterPro" id="IPR036412">
    <property type="entry name" value="HAD-like_sf"/>
</dbReference>
<dbReference type="EMBL" id="LVVT01000007">
    <property type="protein sequence ID" value="TQS84133.1"/>
    <property type="molecule type" value="Genomic_DNA"/>
</dbReference>
<sequence length="227" mass="24662">MIPETEIKAVVTDIDGTITDKDQLIDVDIIMALRKVQAKGIHVCIASGNVVPVAYAVSNYIGLRGPVIAENGGVVSYKKKNYQLFSSEQPKKALACLESQMPVTRLFSDQWRLSAVSLDNCMNIEKVKAALKDFDIKIEETGFAIHLLNKGQNKAVGVRKAAELLNIKMSEIAAFGDSDNDKEMLKECGYGIAVANGSDEACNSADYVCRERYGTGVIEGLSRLGLL</sequence>
<comment type="caution">
    <text evidence="7">The sequence shown here is derived from an EMBL/GenBank/DDBJ whole genome shotgun (WGS) entry which is preliminary data.</text>
</comment>
<accession>A0A8J8PH41</accession>
<keyword evidence="4 5" id="KW-0119">Carbohydrate metabolism</keyword>
<feature type="binding site" evidence="5">
    <location>
        <position position="181"/>
    </location>
    <ligand>
        <name>Mg(2+)</name>
        <dbReference type="ChEBI" id="CHEBI:18420"/>
    </ligand>
</feature>
<proteinExistence type="inferred from homology"/>
<keyword evidence="1 5" id="KW-0479">Metal-binding</keyword>
<dbReference type="NCBIfam" id="TIGR01487">
    <property type="entry name" value="Pglycolate_arch"/>
    <property type="match status" value="1"/>
</dbReference>
<feature type="binding site" evidence="5">
    <location>
        <position position="154"/>
    </location>
    <ligand>
        <name>substrate</name>
    </ligand>
</feature>
<comment type="similarity">
    <text evidence="5">Belongs to the archaeal SPP-like hydrolase family.</text>
</comment>
<keyword evidence="3 5" id="KW-0460">Magnesium</keyword>
<evidence type="ECO:0000256" key="6">
    <source>
        <dbReference type="NCBIfam" id="TIGR01487"/>
    </source>
</evidence>
<gene>
    <name evidence="7" type="ORF">A3207_07425</name>
</gene>
<feature type="active site" description="Nucleophile" evidence="5">
    <location>
        <position position="13"/>
    </location>
</feature>
<dbReference type="Pfam" id="PF08282">
    <property type="entry name" value="Hydrolase_3"/>
    <property type="match status" value="2"/>
</dbReference>
<evidence type="ECO:0000256" key="1">
    <source>
        <dbReference type="ARBA" id="ARBA00022723"/>
    </source>
</evidence>
<keyword evidence="2 5" id="KW-0378">Hydrolase</keyword>
<evidence type="ECO:0000256" key="5">
    <source>
        <dbReference type="HAMAP-Rule" id="MF_01419"/>
    </source>
</evidence>
<dbReference type="AlphaFoldDB" id="A0A8J8PH41"/>
<evidence type="ECO:0000256" key="3">
    <source>
        <dbReference type="ARBA" id="ARBA00022842"/>
    </source>
</evidence>
<reference evidence="7" key="1">
    <citation type="submission" date="2016-03" db="EMBL/GenBank/DDBJ databases">
        <authorList>
            <person name="Borrel G."/>
            <person name="Mccann A."/>
            <person name="O'Toole P.W."/>
        </authorList>
    </citation>
    <scope>NUCLEOTIDE SEQUENCE</scope>
    <source>
        <strain evidence="7">183</strain>
    </source>
</reference>
<dbReference type="GO" id="GO:0008967">
    <property type="term" value="F:phosphoglycolate phosphatase activity"/>
    <property type="evidence" value="ECO:0007669"/>
    <property type="project" value="UniProtKB-UniRule"/>
</dbReference>
<dbReference type="HAMAP" id="MF_01419">
    <property type="entry name" value="GPH_hydrolase_arch"/>
    <property type="match status" value="1"/>
</dbReference>
<dbReference type="NCBIfam" id="TIGR01482">
    <property type="entry name" value="SPP-subfamily"/>
    <property type="match status" value="1"/>
</dbReference>
<comment type="function">
    <text evidence="5">Catalyzes the dephosphorylation of 2-phosphoglycolate.</text>
</comment>
<dbReference type="InterPro" id="IPR023214">
    <property type="entry name" value="HAD_sf"/>
</dbReference>
<comment type="cofactor">
    <cofactor evidence="5">
        <name>Mg(2+)</name>
        <dbReference type="ChEBI" id="CHEBI:18420"/>
    </cofactor>
</comment>
<dbReference type="NCBIfam" id="NF002245">
    <property type="entry name" value="PRK01158.1"/>
    <property type="match status" value="1"/>
</dbReference>
<dbReference type="GO" id="GO:0005829">
    <property type="term" value="C:cytosol"/>
    <property type="evidence" value="ECO:0007669"/>
    <property type="project" value="TreeGrafter"/>
</dbReference>
<feature type="binding site" evidence="5">
    <location>
        <position position="13"/>
    </location>
    <ligand>
        <name>Mg(2+)</name>
        <dbReference type="ChEBI" id="CHEBI:18420"/>
    </ligand>
</feature>